<proteinExistence type="predicted"/>
<dbReference type="RefSeq" id="WP_186287642.1">
    <property type="nucleotide sequence ID" value="NZ_JACMSF010000087.1"/>
</dbReference>
<protein>
    <submittedName>
        <fullName evidence="2">Uncharacterized protein</fullName>
    </submittedName>
</protein>
<dbReference type="AlphaFoldDB" id="A0A7X1JBH3"/>
<feature type="transmembrane region" description="Helical" evidence="1">
    <location>
        <begin position="6"/>
        <end position="29"/>
    </location>
</feature>
<sequence length="65" mass="6373">MPNPTFVKVLLVVICGLFSIIVATGAAILTHTTGASLAEAILSAGGAFAVSMGLSLTTLSALGLV</sequence>
<evidence type="ECO:0000256" key="1">
    <source>
        <dbReference type="SAM" id="Phobius"/>
    </source>
</evidence>
<dbReference type="Proteomes" id="UP000584670">
    <property type="component" value="Unassembled WGS sequence"/>
</dbReference>
<keyword evidence="1" id="KW-1133">Transmembrane helix</keyword>
<organism evidence="2 3">
    <name type="scientific">Streptomyces cupreus</name>
    <dbReference type="NCBI Taxonomy" id="2759956"/>
    <lineage>
        <taxon>Bacteria</taxon>
        <taxon>Bacillati</taxon>
        <taxon>Actinomycetota</taxon>
        <taxon>Actinomycetes</taxon>
        <taxon>Kitasatosporales</taxon>
        <taxon>Streptomycetaceae</taxon>
        <taxon>Streptomyces</taxon>
    </lineage>
</organism>
<keyword evidence="1" id="KW-0472">Membrane</keyword>
<gene>
    <name evidence="2" type="ORF">H4N64_40580</name>
</gene>
<evidence type="ECO:0000313" key="2">
    <source>
        <dbReference type="EMBL" id="MBC2907698.1"/>
    </source>
</evidence>
<accession>A0A7X1JBH3</accession>
<feature type="transmembrane region" description="Helical" evidence="1">
    <location>
        <begin position="41"/>
        <end position="64"/>
    </location>
</feature>
<keyword evidence="3" id="KW-1185">Reference proteome</keyword>
<reference evidence="2 3" key="1">
    <citation type="submission" date="2020-08" db="EMBL/GenBank/DDBJ databases">
        <title>Streptomyces sp. PSKA01 genome sequencing and assembly.</title>
        <authorList>
            <person name="Mandal S."/>
            <person name="Maiti P.K."/>
            <person name="Das P."/>
        </authorList>
    </citation>
    <scope>NUCLEOTIDE SEQUENCE [LARGE SCALE GENOMIC DNA]</scope>
    <source>
        <strain evidence="2 3">PSKA01</strain>
    </source>
</reference>
<evidence type="ECO:0000313" key="3">
    <source>
        <dbReference type="Proteomes" id="UP000584670"/>
    </source>
</evidence>
<dbReference type="EMBL" id="JACMSF010000087">
    <property type="protein sequence ID" value="MBC2907698.1"/>
    <property type="molecule type" value="Genomic_DNA"/>
</dbReference>
<keyword evidence="1" id="KW-0812">Transmembrane</keyword>
<comment type="caution">
    <text evidence="2">The sequence shown here is derived from an EMBL/GenBank/DDBJ whole genome shotgun (WGS) entry which is preliminary data.</text>
</comment>
<name>A0A7X1JBH3_9ACTN</name>